<dbReference type="AlphaFoldDB" id="A0A445E8W1"/>
<name>A0A445E8W1_ARAHY</name>
<dbReference type="EMBL" id="SDMP01000002">
    <property type="protein sequence ID" value="RYR71892.1"/>
    <property type="molecule type" value="Genomic_DNA"/>
</dbReference>
<evidence type="ECO:0000313" key="1">
    <source>
        <dbReference type="EMBL" id="RYR71891.1"/>
    </source>
</evidence>
<sequence>MEAFSLLKYWQGGGAPLPPPSTASASAAATTTILRQHNNATDSTIITYSSCVRMEMVEGLEPLRYKDLPIFNL</sequence>
<evidence type="ECO:0000313" key="2">
    <source>
        <dbReference type="Proteomes" id="UP000289738"/>
    </source>
</evidence>
<dbReference type="Proteomes" id="UP000289738">
    <property type="component" value="Chromosome A02"/>
</dbReference>
<reference evidence="1 2" key="1">
    <citation type="submission" date="2019-01" db="EMBL/GenBank/DDBJ databases">
        <title>Sequencing of cultivated peanut Arachis hypogaea provides insights into genome evolution and oil improvement.</title>
        <authorList>
            <person name="Chen X."/>
        </authorList>
    </citation>
    <scope>NUCLEOTIDE SEQUENCE [LARGE SCALE GENOMIC DNA]</scope>
    <source>
        <strain evidence="2">cv. Fuhuasheng</strain>
        <strain evidence="1">GDAAS-fuhuasheng2018</strain>
        <tissue evidence="1">Leaves</tissue>
    </source>
</reference>
<gene>
    <name evidence="1" type="ORF">Ahy_A02g006101</name>
</gene>
<proteinExistence type="predicted"/>
<accession>A0A445E8W1</accession>
<protein>
    <submittedName>
        <fullName evidence="1">Uncharacterized protein</fullName>
    </submittedName>
</protein>
<comment type="caution">
    <text evidence="1">The sequence shown here is derived from an EMBL/GenBank/DDBJ whole genome shotgun (WGS) entry which is preliminary data.</text>
</comment>
<keyword evidence="2" id="KW-1185">Reference proteome</keyword>
<dbReference type="EMBL" id="SDMP01000002">
    <property type="protein sequence ID" value="RYR71891.1"/>
    <property type="molecule type" value="Genomic_DNA"/>
</dbReference>
<organism evidence="1 2">
    <name type="scientific">Arachis hypogaea</name>
    <name type="common">Peanut</name>
    <dbReference type="NCBI Taxonomy" id="3818"/>
    <lineage>
        <taxon>Eukaryota</taxon>
        <taxon>Viridiplantae</taxon>
        <taxon>Streptophyta</taxon>
        <taxon>Embryophyta</taxon>
        <taxon>Tracheophyta</taxon>
        <taxon>Spermatophyta</taxon>
        <taxon>Magnoliopsida</taxon>
        <taxon>eudicotyledons</taxon>
        <taxon>Gunneridae</taxon>
        <taxon>Pentapetalae</taxon>
        <taxon>rosids</taxon>
        <taxon>fabids</taxon>
        <taxon>Fabales</taxon>
        <taxon>Fabaceae</taxon>
        <taxon>Papilionoideae</taxon>
        <taxon>50 kb inversion clade</taxon>
        <taxon>dalbergioids sensu lato</taxon>
        <taxon>Dalbergieae</taxon>
        <taxon>Pterocarpus clade</taxon>
        <taxon>Arachis</taxon>
    </lineage>
</organism>